<dbReference type="InterPro" id="IPR052025">
    <property type="entry name" value="Xyloglucanase_GH74"/>
</dbReference>
<proteinExistence type="predicted"/>
<dbReference type="InterPro" id="IPR015943">
    <property type="entry name" value="WD40/YVTN_repeat-like_dom_sf"/>
</dbReference>
<dbReference type="Proteomes" id="UP000808337">
    <property type="component" value="Unassembled WGS sequence"/>
</dbReference>
<comment type="caution">
    <text evidence="1">The sequence shown here is derived from an EMBL/GenBank/DDBJ whole genome shotgun (WGS) entry which is preliminary data.</text>
</comment>
<reference evidence="1 2" key="1">
    <citation type="submission" date="2020-10" db="EMBL/GenBank/DDBJ databases">
        <title>Connecting structure to function with the recovery of over 1000 high-quality activated sludge metagenome-assembled genomes encoding full-length rRNA genes using long-read sequencing.</title>
        <authorList>
            <person name="Singleton C.M."/>
            <person name="Petriglieri F."/>
            <person name="Kristensen J.M."/>
            <person name="Kirkegaard R.H."/>
            <person name="Michaelsen T.Y."/>
            <person name="Andersen M.H."/>
            <person name="Karst S.M."/>
            <person name="Dueholm M.S."/>
            <person name="Nielsen P.H."/>
            <person name="Albertsen M."/>
        </authorList>
    </citation>
    <scope>NUCLEOTIDE SEQUENCE [LARGE SCALE GENOMIC DNA]</scope>
    <source>
        <strain evidence="1">Ribe_18-Q3-R11-54_MAXAC.273</strain>
    </source>
</reference>
<evidence type="ECO:0000313" key="2">
    <source>
        <dbReference type="Proteomes" id="UP000808337"/>
    </source>
</evidence>
<evidence type="ECO:0000313" key="1">
    <source>
        <dbReference type="EMBL" id="MBK9980875.1"/>
    </source>
</evidence>
<evidence type="ECO:0008006" key="3">
    <source>
        <dbReference type="Google" id="ProtNLM"/>
    </source>
</evidence>
<protein>
    <recommendedName>
        <fullName evidence="3">Sortilin N-terminal domain-containing protein</fullName>
    </recommendedName>
</protein>
<name>A0A9D7XM80_9BACT</name>
<gene>
    <name evidence="1" type="ORF">IPP15_00380</name>
</gene>
<dbReference type="EMBL" id="JADKGY010000001">
    <property type="protein sequence ID" value="MBK9980875.1"/>
    <property type="molecule type" value="Genomic_DNA"/>
</dbReference>
<sequence length="871" mass="95295">MRVLYLIVCFFLCQTAIIAQPWLSEPYFKIRRQADTAKYTNFYEIQKAFQKYEKKEMRERRKDQQESEGEAEGPFAGYAQYKRWENHMEPRVYPSGDITLPSTNFTEFNNYLSSPYYEASRNNRSIPSATWTALGPTGSITNSWFVGAARVNFLRLNPTNNNIMWCASPLGGLWKSIDGGLNWTTNTDQLPIVGCSDIAINPVNPQIMYLATGDANGTGSQLTLSSIGILKSTDGGVTWPASSNTMNWAVSLNRGIYKLLINPVHPDTVLAATSNGVYRTLDAGLHWTQMQVGAFTDIEFKPGHPDVVYAVAGVQSGGTFYKSIDAGGTFTPVTNGLPLSSDVARMEIGVTPADSNYVYVVVVKKNTSDFYGFYRSVDGGNQFTLRATTPNILSGSPQSQAWYNLAMAVSPTHKDTILVGGTNLYKSLDGGVTWVKHTAEVPGFIPYVHPDIHSISYLPGVSDATYISGSDGGLFKTTDNGVTWNPMNEGMQISQMYKFGVSPLNEYTILTGHQDMGTQTYNAGTWTMFTPNTGDGMECIYEHDNDSIRYMESYNGRIIVTFNNYPLFNVVCTTTGTGVNAVGSWITPYVMHPVHDSTLLVGKAQVWRTMTGGPPFTQVGNVTGGNTNLISLAYAESNPNYIYALKSNRLFVSTDGTNFTDKTGILPFGSASMVAVAVSNTNSKKVWVIFSGYSAANKVWYSPDAGDTWINYSTGLPNLPVNCITYQHATDDGLYVGTDVGVYYRDNSLSSWQSFFTGLPNVDVEELEVAYGSSKIRAATNGRGLWESGLAVPVPTSLTWVGSVSSDWNNPANWNPHAVPTIMQDVTIPDVTLPNFDPIVNVPGLGCKHLTLQPGANMSVTVGNTFTTKEN</sequence>
<dbReference type="SUPFAM" id="SSF110296">
    <property type="entry name" value="Oligoxyloglucan reducing end-specific cellobiohydrolase"/>
    <property type="match status" value="2"/>
</dbReference>
<dbReference type="GO" id="GO:0010411">
    <property type="term" value="P:xyloglucan metabolic process"/>
    <property type="evidence" value="ECO:0007669"/>
    <property type="project" value="TreeGrafter"/>
</dbReference>
<organism evidence="1 2">
    <name type="scientific">Candidatus Opimibacter skivensis</name>
    <dbReference type="NCBI Taxonomy" id="2982028"/>
    <lineage>
        <taxon>Bacteria</taxon>
        <taxon>Pseudomonadati</taxon>
        <taxon>Bacteroidota</taxon>
        <taxon>Saprospiria</taxon>
        <taxon>Saprospirales</taxon>
        <taxon>Saprospiraceae</taxon>
        <taxon>Candidatus Opimibacter</taxon>
    </lineage>
</organism>
<dbReference type="PANTHER" id="PTHR43739">
    <property type="entry name" value="XYLOGLUCANASE (EUROFUNG)"/>
    <property type="match status" value="1"/>
</dbReference>
<accession>A0A9D7XM80</accession>
<dbReference type="Gene3D" id="2.130.10.10">
    <property type="entry name" value="YVTN repeat-like/Quinoprotein amine dehydrogenase"/>
    <property type="match status" value="5"/>
</dbReference>
<dbReference type="AlphaFoldDB" id="A0A9D7XM80"/>
<dbReference type="PANTHER" id="PTHR43739:SF5">
    <property type="entry name" value="EXO-ALPHA-SIALIDASE"/>
    <property type="match status" value="1"/>
</dbReference>